<proteinExistence type="predicted"/>
<dbReference type="EMBL" id="MTYJ01000048">
    <property type="protein sequence ID" value="OQV18508.1"/>
    <property type="molecule type" value="Genomic_DNA"/>
</dbReference>
<keyword evidence="2" id="KW-1185">Reference proteome</keyword>
<gene>
    <name evidence="1" type="ORF">BV898_07336</name>
</gene>
<protein>
    <submittedName>
        <fullName evidence="1">Uncharacterized protein</fullName>
    </submittedName>
</protein>
<comment type="caution">
    <text evidence="1">The sequence shown here is derived from an EMBL/GenBank/DDBJ whole genome shotgun (WGS) entry which is preliminary data.</text>
</comment>
<organism evidence="1 2">
    <name type="scientific">Hypsibius exemplaris</name>
    <name type="common">Freshwater tardigrade</name>
    <dbReference type="NCBI Taxonomy" id="2072580"/>
    <lineage>
        <taxon>Eukaryota</taxon>
        <taxon>Metazoa</taxon>
        <taxon>Ecdysozoa</taxon>
        <taxon>Tardigrada</taxon>
        <taxon>Eutardigrada</taxon>
        <taxon>Parachela</taxon>
        <taxon>Hypsibioidea</taxon>
        <taxon>Hypsibiidae</taxon>
        <taxon>Hypsibius</taxon>
    </lineage>
</organism>
<reference evidence="2" key="1">
    <citation type="submission" date="2017-01" db="EMBL/GenBank/DDBJ databases">
        <title>Comparative genomics of anhydrobiosis in the tardigrade Hypsibius dujardini.</title>
        <authorList>
            <person name="Yoshida Y."/>
            <person name="Koutsovoulos G."/>
            <person name="Laetsch D."/>
            <person name="Stevens L."/>
            <person name="Kumar S."/>
            <person name="Horikawa D."/>
            <person name="Ishino K."/>
            <person name="Komine S."/>
            <person name="Tomita M."/>
            <person name="Blaxter M."/>
            <person name="Arakawa K."/>
        </authorList>
    </citation>
    <scope>NUCLEOTIDE SEQUENCE [LARGE SCALE GENOMIC DNA]</scope>
    <source>
        <strain evidence="2">Z151</strain>
    </source>
</reference>
<name>A0A1W0WTG6_HYPEX</name>
<sequence length="79" mass="8883">MEMDMPIRRAGLSPRPFGQCQCAARKQRESLTGANTWKDARALQAKSFPSFGHSVCFFGNKCRRDARDAEVDCKGLRFA</sequence>
<accession>A0A1W0WTG6</accession>
<feature type="non-terminal residue" evidence="1">
    <location>
        <position position="1"/>
    </location>
</feature>
<evidence type="ECO:0000313" key="1">
    <source>
        <dbReference type="EMBL" id="OQV18508.1"/>
    </source>
</evidence>
<dbReference type="Proteomes" id="UP000192578">
    <property type="component" value="Unassembled WGS sequence"/>
</dbReference>
<dbReference type="AlphaFoldDB" id="A0A1W0WTG6"/>
<evidence type="ECO:0000313" key="2">
    <source>
        <dbReference type="Proteomes" id="UP000192578"/>
    </source>
</evidence>